<proteinExistence type="predicted"/>
<dbReference type="RefSeq" id="WP_078176412.1">
    <property type="nucleotide sequence ID" value="NZ_CP036117.1"/>
</dbReference>
<reference evidence="1 2" key="1">
    <citation type="submission" date="2017-01" db="EMBL/GenBank/DDBJ databases">
        <title>Bacillus cereus isolates.</title>
        <authorList>
            <person name="Beno S.M."/>
        </authorList>
    </citation>
    <scope>NUCLEOTIDE SEQUENCE [LARGE SCALE GENOMIC DNA]</scope>
    <source>
        <strain evidence="1 2">FSL W7-1108</strain>
    </source>
</reference>
<evidence type="ECO:0000313" key="2">
    <source>
        <dbReference type="Proteomes" id="UP000190696"/>
    </source>
</evidence>
<sequence length="77" mass="9120">MGYNSKKSEKFKELAEKRVSDTLKKLQLIGNLANKNNYEYTDEQVKQIIDILDSEIKSLKNKFIEESKQRSTEFKFK</sequence>
<evidence type="ECO:0008006" key="3">
    <source>
        <dbReference type="Google" id="ProtNLM"/>
    </source>
</evidence>
<gene>
    <name evidence="1" type="ORF">BW900_16390</name>
</gene>
<organism evidence="1 2">
    <name type="scientific">Bacillus mycoides</name>
    <dbReference type="NCBI Taxonomy" id="1405"/>
    <lineage>
        <taxon>Bacteria</taxon>
        <taxon>Bacillati</taxon>
        <taxon>Bacillota</taxon>
        <taxon>Bacilli</taxon>
        <taxon>Bacillales</taxon>
        <taxon>Bacillaceae</taxon>
        <taxon>Bacillus</taxon>
        <taxon>Bacillus cereus group</taxon>
    </lineage>
</organism>
<accession>A0A1S9T6J4</accession>
<comment type="caution">
    <text evidence="1">The sequence shown here is derived from an EMBL/GenBank/DDBJ whole genome shotgun (WGS) entry which is preliminary data.</text>
</comment>
<dbReference type="AlphaFoldDB" id="A0A1S9T6J4"/>
<dbReference type="EMBL" id="MUAI01000013">
    <property type="protein sequence ID" value="OOR05656.1"/>
    <property type="molecule type" value="Genomic_DNA"/>
</dbReference>
<dbReference type="Proteomes" id="UP000190696">
    <property type="component" value="Unassembled WGS sequence"/>
</dbReference>
<name>A0A1S9T6J4_BACMY</name>
<protein>
    <recommendedName>
        <fullName evidence="3">Histidine kinase</fullName>
    </recommendedName>
</protein>
<evidence type="ECO:0000313" key="1">
    <source>
        <dbReference type="EMBL" id="OOR05656.1"/>
    </source>
</evidence>